<comment type="caution">
    <text evidence="1">The sequence shown here is derived from an EMBL/GenBank/DDBJ whole genome shotgun (WGS) entry which is preliminary data.</text>
</comment>
<reference evidence="1" key="1">
    <citation type="submission" date="2022-07" db="EMBL/GenBank/DDBJ databases">
        <title>Phylogenomic reconstructions and comparative analyses of Kickxellomycotina fungi.</title>
        <authorList>
            <person name="Reynolds N.K."/>
            <person name="Stajich J.E."/>
            <person name="Barry K."/>
            <person name="Grigoriev I.V."/>
            <person name="Crous P."/>
            <person name="Smith M.E."/>
        </authorList>
    </citation>
    <scope>NUCLEOTIDE SEQUENCE</scope>
    <source>
        <strain evidence="1">Benny 63K</strain>
    </source>
</reference>
<evidence type="ECO:0000313" key="2">
    <source>
        <dbReference type="Proteomes" id="UP001150581"/>
    </source>
</evidence>
<gene>
    <name evidence="1" type="ORF">LPJ66_005694</name>
</gene>
<dbReference type="EMBL" id="JANBPG010000820">
    <property type="protein sequence ID" value="KAJ1893532.1"/>
    <property type="molecule type" value="Genomic_DNA"/>
</dbReference>
<protein>
    <submittedName>
        <fullName evidence="1">Uncharacterized protein</fullName>
    </submittedName>
</protein>
<accession>A0ACC1IF72</accession>
<evidence type="ECO:0000313" key="1">
    <source>
        <dbReference type="EMBL" id="KAJ1893532.1"/>
    </source>
</evidence>
<dbReference type="Proteomes" id="UP001150581">
    <property type="component" value="Unassembled WGS sequence"/>
</dbReference>
<sequence>MDKHLPTSPDKNTQLAHDRQRDYRSSRRPSLTASWSEAELNNRDIDDNSQENRSSGLPIQESGSLKVRRAQLKVPNSLLPPPPMPMPPLSPPGSVPPIPKPAVATPPPAARPDVDAFHPQNPMEGTFGLQDDEPPMMRHSFHQGPGSKASPQRAHHPSFHDDSCNLPPQIVPIPHQPSAIAAATASKPSPPPSLQPRSVPTDSQIHAHFGEPRGSDESSPSLRAIERHMASRAQTTPPENVRKVAISGARDSSSSKTLSGSVMNFRDLGASVIKLGLKLHKDRTKAESEGPLPGVVFRSAELGSACEHDIKTLFSSYGIRTIIDLRSELEARASDIIMHHYPASIQPTANQSLEKLMKLRAVQVRNTIVEVAAHDYESAARPWEKIGESQHSWSRRNSLRYTRSIGDPNKDALARALAHLYDKDTGPADTQNISSKTPYVPQEFPEYADGRCRSSVMEHMYQPDNDAAATAAASNTAADDFGYKSGGQPESDSSTTASTSINLASPQPRIAQTALDWGSETMQSLRSYWDQEWLNNGVVINSAGQQSEQQSDEQPQKQSDEKPEQQFDEQPEQQSKRPEAPIRQRSDSSSSKSSDDSFYRNSAADAQRDTASQFGLRPVKAAVPAVPAAHLGNPMPQHTAIGTAIDNSTPLPHAQHEESAVSPLTSASSTSTRGLVVTNKFDGNRRRYRCNVIGENYRKKCVWANTPWSTRIKVILRFATFNKAEAIRTIGREVLAPRGLAGSYEDYVDYCKDEFATVLRIFADPAAYPILFHCQHGKDRTGIVAMLLLGILGVDDDIIAADYALSQKNLETVRDRMILLDMGAVGLPESFCDSPASAMHNLLRHIRAKYGSVRGYLLSAGLREQEINTIAWCLRGNFCGIARAKSRQAQSNAHRMYLRPTAAHSEIFNRLESPGTPSRFVGSRSHSVDVANAADP</sequence>
<proteinExistence type="predicted"/>
<keyword evidence="2" id="KW-1185">Reference proteome</keyword>
<name>A0ACC1IF72_9FUNG</name>
<organism evidence="1 2">
    <name type="scientific">Kickxella alabastrina</name>
    <dbReference type="NCBI Taxonomy" id="61397"/>
    <lineage>
        <taxon>Eukaryota</taxon>
        <taxon>Fungi</taxon>
        <taxon>Fungi incertae sedis</taxon>
        <taxon>Zoopagomycota</taxon>
        <taxon>Kickxellomycotina</taxon>
        <taxon>Kickxellomycetes</taxon>
        <taxon>Kickxellales</taxon>
        <taxon>Kickxellaceae</taxon>
        <taxon>Kickxella</taxon>
    </lineage>
</organism>